<feature type="transmembrane region" description="Helical" evidence="8">
    <location>
        <begin position="551"/>
        <end position="569"/>
    </location>
</feature>
<dbReference type="Proteomes" id="UP000741360">
    <property type="component" value="Unassembled WGS sequence"/>
</dbReference>
<dbReference type="InterPro" id="IPR035906">
    <property type="entry name" value="MetI-like_sf"/>
</dbReference>
<evidence type="ECO:0000256" key="3">
    <source>
        <dbReference type="ARBA" id="ARBA00022475"/>
    </source>
</evidence>
<feature type="domain" description="ABC transmembrane type-1" evidence="9">
    <location>
        <begin position="377"/>
        <end position="569"/>
    </location>
</feature>
<name>A0A932M1N7_UNCTE</name>
<evidence type="ECO:0000256" key="2">
    <source>
        <dbReference type="ARBA" id="ARBA00022448"/>
    </source>
</evidence>
<feature type="transmembrane region" description="Helical" evidence="8">
    <location>
        <begin position="82"/>
        <end position="104"/>
    </location>
</feature>
<evidence type="ECO:0000313" key="10">
    <source>
        <dbReference type="EMBL" id="MBI3015670.1"/>
    </source>
</evidence>
<proteinExistence type="inferred from homology"/>
<protein>
    <submittedName>
        <fullName evidence="10">Iron ABC transporter permease</fullName>
    </submittedName>
</protein>
<evidence type="ECO:0000259" key="9">
    <source>
        <dbReference type="PROSITE" id="PS50928"/>
    </source>
</evidence>
<feature type="domain" description="ABC transmembrane type-1" evidence="9">
    <location>
        <begin position="78"/>
        <end position="289"/>
    </location>
</feature>
<dbReference type="Pfam" id="PF00528">
    <property type="entry name" value="BPD_transp_1"/>
    <property type="match status" value="2"/>
</dbReference>
<dbReference type="GO" id="GO:0055085">
    <property type="term" value="P:transmembrane transport"/>
    <property type="evidence" value="ECO:0007669"/>
    <property type="project" value="InterPro"/>
</dbReference>
<evidence type="ECO:0000256" key="1">
    <source>
        <dbReference type="ARBA" id="ARBA00004429"/>
    </source>
</evidence>
<keyword evidence="2 8" id="KW-0813">Transport</keyword>
<dbReference type="Gene3D" id="1.10.3720.10">
    <property type="entry name" value="MetI-like"/>
    <property type="match status" value="2"/>
</dbReference>
<keyword evidence="3" id="KW-1003">Cell membrane</keyword>
<dbReference type="GO" id="GO:0005886">
    <property type="term" value="C:plasma membrane"/>
    <property type="evidence" value="ECO:0007669"/>
    <property type="project" value="UniProtKB-SubCell"/>
</dbReference>
<comment type="similarity">
    <text evidence="8">Belongs to the binding-protein-dependent transport system permease family.</text>
</comment>
<evidence type="ECO:0000313" key="11">
    <source>
        <dbReference type="Proteomes" id="UP000741360"/>
    </source>
</evidence>
<evidence type="ECO:0000256" key="5">
    <source>
        <dbReference type="ARBA" id="ARBA00022692"/>
    </source>
</evidence>
<evidence type="ECO:0000256" key="7">
    <source>
        <dbReference type="ARBA" id="ARBA00023136"/>
    </source>
</evidence>
<accession>A0A932M1N7</accession>
<comment type="subcellular location">
    <subcellularLocation>
        <location evidence="1">Cell inner membrane</location>
        <topology evidence="1">Multi-pass membrane protein</topology>
    </subcellularLocation>
    <subcellularLocation>
        <location evidence="8">Cell membrane</location>
        <topology evidence="8">Multi-pass membrane protein</topology>
    </subcellularLocation>
</comment>
<feature type="transmembrane region" description="Helical" evidence="8">
    <location>
        <begin position="164"/>
        <end position="187"/>
    </location>
</feature>
<keyword evidence="7 8" id="KW-0472">Membrane</keyword>
<organism evidence="10 11">
    <name type="scientific">Tectimicrobiota bacterium</name>
    <dbReference type="NCBI Taxonomy" id="2528274"/>
    <lineage>
        <taxon>Bacteria</taxon>
        <taxon>Pseudomonadati</taxon>
        <taxon>Nitrospinota/Tectimicrobiota group</taxon>
        <taxon>Candidatus Tectimicrobiota</taxon>
    </lineage>
</organism>
<gene>
    <name evidence="10" type="ORF">HYY65_11575</name>
</gene>
<evidence type="ECO:0000256" key="6">
    <source>
        <dbReference type="ARBA" id="ARBA00022989"/>
    </source>
</evidence>
<keyword evidence="4" id="KW-0997">Cell inner membrane</keyword>
<comment type="caution">
    <text evidence="10">The sequence shown here is derived from an EMBL/GenBank/DDBJ whole genome shotgun (WGS) entry which is preliminary data.</text>
</comment>
<dbReference type="SUPFAM" id="SSF161098">
    <property type="entry name" value="MetI-like"/>
    <property type="match status" value="2"/>
</dbReference>
<dbReference type="InterPro" id="IPR000515">
    <property type="entry name" value="MetI-like"/>
</dbReference>
<evidence type="ECO:0000256" key="8">
    <source>
        <dbReference type="RuleBase" id="RU363032"/>
    </source>
</evidence>
<feature type="transmembrane region" description="Helical" evidence="8">
    <location>
        <begin position="268"/>
        <end position="289"/>
    </location>
</feature>
<feature type="transmembrane region" description="Helical" evidence="8">
    <location>
        <begin position="208"/>
        <end position="230"/>
    </location>
</feature>
<feature type="transmembrane region" description="Helical" evidence="8">
    <location>
        <begin position="319"/>
        <end position="342"/>
    </location>
</feature>
<dbReference type="AlphaFoldDB" id="A0A932M1N7"/>
<dbReference type="PANTHER" id="PTHR43357:SF4">
    <property type="entry name" value="INNER MEMBRANE ABC TRANSPORTER PERMEASE PROTEIN YDCV"/>
    <property type="match status" value="1"/>
</dbReference>
<feature type="transmembrane region" description="Helical" evidence="8">
    <location>
        <begin position="445"/>
        <end position="464"/>
    </location>
</feature>
<keyword evidence="6 8" id="KW-1133">Transmembrane helix</keyword>
<dbReference type="PROSITE" id="PS50928">
    <property type="entry name" value="ABC_TM1"/>
    <property type="match status" value="2"/>
</dbReference>
<keyword evidence="5 8" id="KW-0812">Transmembrane</keyword>
<dbReference type="CDD" id="cd06261">
    <property type="entry name" value="TM_PBP2"/>
    <property type="match status" value="2"/>
</dbReference>
<feature type="transmembrane region" description="Helical" evidence="8">
    <location>
        <begin position="382"/>
        <end position="403"/>
    </location>
</feature>
<dbReference type="PANTHER" id="PTHR43357">
    <property type="entry name" value="INNER MEMBRANE ABC TRANSPORTER PERMEASE PROTEIN YDCV"/>
    <property type="match status" value="1"/>
</dbReference>
<reference evidence="10" key="1">
    <citation type="submission" date="2020-07" db="EMBL/GenBank/DDBJ databases">
        <title>Huge and variable diversity of episymbiotic CPR bacteria and DPANN archaea in groundwater ecosystems.</title>
        <authorList>
            <person name="He C.Y."/>
            <person name="Keren R."/>
            <person name="Whittaker M."/>
            <person name="Farag I.F."/>
            <person name="Doudna J."/>
            <person name="Cate J.H.D."/>
            <person name="Banfield J.F."/>
        </authorList>
    </citation>
    <scope>NUCLEOTIDE SEQUENCE</scope>
    <source>
        <strain evidence="10">NC_groundwater_717_Ag_S-0.2um_59_8</strain>
    </source>
</reference>
<feature type="transmembrane region" description="Helical" evidence="8">
    <location>
        <begin position="415"/>
        <end position="439"/>
    </location>
</feature>
<feature type="transmembrane region" description="Helical" evidence="8">
    <location>
        <begin position="25"/>
        <end position="46"/>
    </location>
</feature>
<dbReference type="EMBL" id="JACPSX010000219">
    <property type="protein sequence ID" value="MBI3015670.1"/>
    <property type="molecule type" value="Genomic_DNA"/>
</dbReference>
<sequence length="583" mass="64090">MDGEISYPALSRRTRRLFDLRGEHLLFIGSSLFCLLILFLLLIVFWSTFQAGMPGAGTSLTLENYREVFLSGETYRAMLNSFLVAAGTVLVNLFFALPSAWLIYRTNLPLKTILVTFMGLGIVIPGFLKGIAWILLLSPRVGLLNQFLRSFIPVEEGPLSVYNLAGISFVQGLMLTPVMFFMCAAAFRAVDPQLEESAEVSGAGRTAVFLRVTGPLILPALAGAAIYNFMTAVALFEIPALLGTTSRIQVLSTLMFYTVQTSVGLPRYGVAGVYGVLLALPSLIAVHYYQKLMRQGQRYSVVSGKGYRAKLTDLGRWKYAGVAFVCAYLFLNLVLPFFVLVWTSLLPYMQLPSRAAFSALTLESYRRALTTLSGRPLINTGLLMIFVPAVVLLFSTITSWIIVRTRMRGRGGVDAVVTLPMAIPHLAFAFALSFVGLYIARGVPIYGTLAAIVVSHSIAFIAFGTRTVNGTLIQIHSDLEEAVFTSGGSRLVALRRVILPLLAPALFYTGLWVALLSYREVTMALFLQSPRNQVLSTAIWNLWDSNNPADAAALGVVMFFTIMLLLLGLQRMAKRILYGMELR</sequence>
<evidence type="ECO:0000256" key="4">
    <source>
        <dbReference type="ARBA" id="ARBA00022519"/>
    </source>
</evidence>
<feature type="transmembrane region" description="Helical" evidence="8">
    <location>
        <begin position="497"/>
        <end position="518"/>
    </location>
</feature>
<feature type="transmembrane region" description="Helical" evidence="8">
    <location>
        <begin position="113"/>
        <end position="136"/>
    </location>
</feature>